<accession>A0A9P6JUF4</accession>
<dbReference type="EMBL" id="MU157828">
    <property type="protein sequence ID" value="KAF9533371.1"/>
    <property type="molecule type" value="Genomic_DNA"/>
</dbReference>
<reference evidence="1" key="1">
    <citation type="submission" date="2020-11" db="EMBL/GenBank/DDBJ databases">
        <authorList>
            <consortium name="DOE Joint Genome Institute"/>
            <person name="Ahrendt S."/>
            <person name="Riley R."/>
            <person name="Andreopoulos W."/>
            <person name="Labutti K."/>
            <person name="Pangilinan J."/>
            <person name="Ruiz-Duenas F.J."/>
            <person name="Barrasa J.M."/>
            <person name="Sanchez-Garcia M."/>
            <person name="Camarero S."/>
            <person name="Miyauchi S."/>
            <person name="Serrano A."/>
            <person name="Linde D."/>
            <person name="Babiker R."/>
            <person name="Drula E."/>
            <person name="Ayuso-Fernandez I."/>
            <person name="Pacheco R."/>
            <person name="Padilla G."/>
            <person name="Ferreira P."/>
            <person name="Barriuso J."/>
            <person name="Kellner H."/>
            <person name="Castanera R."/>
            <person name="Alfaro M."/>
            <person name="Ramirez L."/>
            <person name="Pisabarro A.G."/>
            <person name="Kuo A."/>
            <person name="Tritt A."/>
            <person name="Lipzen A."/>
            <person name="He G."/>
            <person name="Yan M."/>
            <person name="Ng V."/>
            <person name="Cullen D."/>
            <person name="Martin F."/>
            <person name="Rosso M.-N."/>
            <person name="Henrissat B."/>
            <person name="Hibbett D."/>
            <person name="Martinez A.T."/>
            <person name="Grigoriev I.V."/>
        </authorList>
    </citation>
    <scope>NUCLEOTIDE SEQUENCE</scope>
    <source>
        <strain evidence="1">CBS 506.95</strain>
    </source>
</reference>
<keyword evidence="2" id="KW-1185">Reference proteome</keyword>
<comment type="caution">
    <text evidence="1">The sequence shown here is derived from an EMBL/GenBank/DDBJ whole genome shotgun (WGS) entry which is preliminary data.</text>
</comment>
<sequence>MLSSLGLWLVAPPVRRASSPFGGSYHLVTCLAQEPCGNRWGEKQFKSRLVVRDRVEHAVFASSVSNLDVRSTKLDPFKSLSSAATLITVPSHQFHELPYRTSFANIPQRLQHLLVALIPPLRSIRRFEPPLLLFAGSLGVHPTTFGYYPNIYSGLSFHYWVAIHSSTISSSTTAISTATSSLTNAFGYFEINLQILTGPPVSYQYIDHLVCEMIIDPPRGSIRIYDVSYAPAMSIACDGLANVSFLDLDAGSDQMDQRQDSRRSRTVQVAGYGKKKLSKFEVRLVDRVEAVTAAAGAQVHAQGTINNLSSSGEVLLRTSSQIGIAIQA</sequence>
<protein>
    <submittedName>
        <fullName evidence="1">Uncharacterized protein</fullName>
    </submittedName>
</protein>
<evidence type="ECO:0000313" key="1">
    <source>
        <dbReference type="EMBL" id="KAF9533371.1"/>
    </source>
</evidence>
<evidence type="ECO:0000313" key="2">
    <source>
        <dbReference type="Proteomes" id="UP000807306"/>
    </source>
</evidence>
<organism evidence="1 2">
    <name type="scientific">Crepidotus variabilis</name>
    <dbReference type="NCBI Taxonomy" id="179855"/>
    <lineage>
        <taxon>Eukaryota</taxon>
        <taxon>Fungi</taxon>
        <taxon>Dikarya</taxon>
        <taxon>Basidiomycota</taxon>
        <taxon>Agaricomycotina</taxon>
        <taxon>Agaricomycetes</taxon>
        <taxon>Agaricomycetidae</taxon>
        <taxon>Agaricales</taxon>
        <taxon>Agaricineae</taxon>
        <taxon>Crepidotaceae</taxon>
        <taxon>Crepidotus</taxon>
    </lineage>
</organism>
<name>A0A9P6JUF4_9AGAR</name>
<dbReference type="Proteomes" id="UP000807306">
    <property type="component" value="Unassembled WGS sequence"/>
</dbReference>
<dbReference type="AlphaFoldDB" id="A0A9P6JUF4"/>
<proteinExistence type="predicted"/>
<gene>
    <name evidence="1" type="ORF">CPB83DRAFT_831902</name>
</gene>